<feature type="domain" description="Peptidase S1" evidence="1">
    <location>
        <begin position="10"/>
        <end position="110"/>
    </location>
</feature>
<evidence type="ECO:0000313" key="2">
    <source>
        <dbReference type="EMBL" id="MFD1052645.1"/>
    </source>
</evidence>
<gene>
    <name evidence="2" type="ORF">ACFQ1S_47150</name>
</gene>
<dbReference type="InterPro" id="IPR009003">
    <property type="entry name" value="Peptidase_S1_PA"/>
</dbReference>
<proteinExistence type="predicted"/>
<dbReference type="Pfam" id="PF00089">
    <property type="entry name" value="Trypsin"/>
    <property type="match status" value="1"/>
</dbReference>
<evidence type="ECO:0000313" key="3">
    <source>
        <dbReference type="Proteomes" id="UP001597045"/>
    </source>
</evidence>
<accession>A0ABW3MTT9</accession>
<dbReference type="GO" id="GO:0016787">
    <property type="term" value="F:hydrolase activity"/>
    <property type="evidence" value="ECO:0007669"/>
    <property type="project" value="UniProtKB-KW"/>
</dbReference>
<name>A0ABW3MTT9_9PSEU</name>
<comment type="caution">
    <text evidence="2">The sequence shown here is derived from an EMBL/GenBank/DDBJ whole genome shotgun (WGS) entry which is preliminary data.</text>
</comment>
<evidence type="ECO:0000259" key="1">
    <source>
        <dbReference type="Pfam" id="PF00089"/>
    </source>
</evidence>
<dbReference type="InterPro" id="IPR001254">
    <property type="entry name" value="Trypsin_dom"/>
</dbReference>
<dbReference type="InterPro" id="IPR043504">
    <property type="entry name" value="Peptidase_S1_PA_chymotrypsin"/>
</dbReference>
<protein>
    <submittedName>
        <fullName evidence="2">Trypsin-like serine protease</fullName>
        <ecNumber evidence="2">3.4.21.-</ecNumber>
    </submittedName>
</protein>
<dbReference type="EC" id="3.4.21.-" evidence="2"/>
<keyword evidence="2" id="KW-0378">Hydrolase</keyword>
<dbReference type="Gene3D" id="2.40.10.10">
    <property type="entry name" value="Trypsin-like serine proteases"/>
    <property type="match status" value="1"/>
</dbReference>
<keyword evidence="3" id="KW-1185">Reference proteome</keyword>
<organism evidence="2 3">
    <name type="scientific">Kibdelosporangium lantanae</name>
    <dbReference type="NCBI Taxonomy" id="1497396"/>
    <lineage>
        <taxon>Bacteria</taxon>
        <taxon>Bacillati</taxon>
        <taxon>Actinomycetota</taxon>
        <taxon>Actinomycetes</taxon>
        <taxon>Pseudonocardiales</taxon>
        <taxon>Pseudonocardiaceae</taxon>
        <taxon>Kibdelosporangium</taxon>
    </lineage>
</organism>
<feature type="non-terminal residue" evidence="2">
    <location>
        <position position="167"/>
    </location>
</feature>
<dbReference type="InterPro" id="IPR033116">
    <property type="entry name" value="TRYPSIN_SER"/>
</dbReference>
<dbReference type="SUPFAM" id="SSF50494">
    <property type="entry name" value="Trypsin-like serine proteases"/>
    <property type="match status" value="1"/>
</dbReference>
<reference evidence="3" key="1">
    <citation type="journal article" date="2019" name="Int. J. Syst. Evol. Microbiol.">
        <title>The Global Catalogue of Microorganisms (GCM) 10K type strain sequencing project: providing services to taxonomists for standard genome sequencing and annotation.</title>
        <authorList>
            <consortium name="The Broad Institute Genomics Platform"/>
            <consortium name="The Broad Institute Genome Sequencing Center for Infectious Disease"/>
            <person name="Wu L."/>
            <person name="Ma J."/>
        </authorList>
    </citation>
    <scope>NUCLEOTIDE SEQUENCE [LARGE SCALE GENOMIC DNA]</scope>
    <source>
        <strain evidence="3">JCM 31486</strain>
    </source>
</reference>
<sequence>RPSGHIALSAPQVGETLTAAGYGRSATDWAPIRAQIGQVKVNSVTATTVNVGGGSSVCKGDSGGPLYREVGDRFEIVGVHGVSWQQGCLGSTETRNGATDARVDDLYDWIRQQIPNFNVSCWHEGGNYGKDVVYYYVTPGGDLRALDQAPEGAREAVTQTTPGMWYT</sequence>
<feature type="non-terminal residue" evidence="2">
    <location>
        <position position="1"/>
    </location>
</feature>
<dbReference type="Proteomes" id="UP001597045">
    <property type="component" value="Unassembled WGS sequence"/>
</dbReference>
<dbReference type="EMBL" id="JBHTIS010004608">
    <property type="protein sequence ID" value="MFD1052645.1"/>
    <property type="molecule type" value="Genomic_DNA"/>
</dbReference>
<dbReference type="PROSITE" id="PS00135">
    <property type="entry name" value="TRYPSIN_SER"/>
    <property type="match status" value="1"/>
</dbReference>